<dbReference type="SUPFAM" id="SSF55874">
    <property type="entry name" value="ATPase domain of HSP90 chaperone/DNA topoisomerase II/histidine kinase"/>
    <property type="match status" value="1"/>
</dbReference>
<dbReference type="Gene3D" id="3.40.50.2300">
    <property type="match status" value="1"/>
</dbReference>
<evidence type="ECO:0000313" key="8">
    <source>
        <dbReference type="EMBL" id="RKP48380.1"/>
    </source>
</evidence>
<dbReference type="SUPFAM" id="SSF52172">
    <property type="entry name" value="CheY-like"/>
    <property type="match status" value="1"/>
</dbReference>
<dbReference type="InterPro" id="IPR003594">
    <property type="entry name" value="HATPase_dom"/>
</dbReference>
<proteinExistence type="predicted"/>
<dbReference type="Proteomes" id="UP000280434">
    <property type="component" value="Unassembled WGS sequence"/>
</dbReference>
<dbReference type="AlphaFoldDB" id="A0A494XCN9"/>
<dbReference type="Gene3D" id="3.30.565.10">
    <property type="entry name" value="Histidine kinase-like ATPase, C-terminal domain"/>
    <property type="match status" value="1"/>
</dbReference>
<dbReference type="EC" id="2.7.13.3" evidence="2"/>
<dbReference type="Gene3D" id="3.30.450.20">
    <property type="entry name" value="PAS domain"/>
    <property type="match status" value="2"/>
</dbReference>
<dbReference type="InterPro" id="IPR004358">
    <property type="entry name" value="Sig_transdc_His_kin-like_C"/>
</dbReference>
<dbReference type="PRINTS" id="PR00344">
    <property type="entry name" value="BCTRLSENSOR"/>
</dbReference>
<name>A0A494XCN9_9BURK</name>
<dbReference type="InterPro" id="IPR001789">
    <property type="entry name" value="Sig_transdc_resp-reg_receiver"/>
</dbReference>
<comment type="caution">
    <text evidence="8">The sequence shown here is derived from an EMBL/GenBank/DDBJ whole genome shotgun (WGS) entry which is preliminary data.</text>
</comment>
<dbReference type="PROSITE" id="PS50109">
    <property type="entry name" value="HIS_KIN"/>
    <property type="match status" value="1"/>
</dbReference>
<dbReference type="SUPFAM" id="SSF47384">
    <property type="entry name" value="Homodimeric domain of signal transducing histidine kinase"/>
    <property type="match status" value="1"/>
</dbReference>
<organism evidence="8 9">
    <name type="scientific">Trinickia fusca</name>
    <dbReference type="NCBI Taxonomy" id="2419777"/>
    <lineage>
        <taxon>Bacteria</taxon>
        <taxon>Pseudomonadati</taxon>
        <taxon>Pseudomonadota</taxon>
        <taxon>Betaproteobacteria</taxon>
        <taxon>Burkholderiales</taxon>
        <taxon>Burkholderiaceae</taxon>
        <taxon>Trinickia</taxon>
    </lineage>
</organism>
<evidence type="ECO:0000256" key="4">
    <source>
        <dbReference type="PROSITE-ProRule" id="PRU00169"/>
    </source>
</evidence>
<protein>
    <recommendedName>
        <fullName evidence="2">histidine kinase</fullName>
        <ecNumber evidence="2">2.7.13.3</ecNumber>
    </recommendedName>
</protein>
<evidence type="ECO:0000259" key="7">
    <source>
        <dbReference type="PROSITE" id="PS50110"/>
    </source>
</evidence>
<reference evidence="8 9" key="1">
    <citation type="submission" date="2018-10" db="EMBL/GenBank/DDBJ databases">
        <title>Paraburkholderia sp. 7MK8-2, isolated from soil.</title>
        <authorList>
            <person name="Gao Z.-H."/>
            <person name="Qiu L.-H."/>
        </authorList>
    </citation>
    <scope>NUCLEOTIDE SEQUENCE [LARGE SCALE GENOMIC DNA]</scope>
    <source>
        <strain evidence="8 9">7MK8-2</strain>
    </source>
</reference>
<keyword evidence="5" id="KW-0812">Transmembrane</keyword>
<dbReference type="PROSITE" id="PS50110">
    <property type="entry name" value="RESPONSE_REGULATORY"/>
    <property type="match status" value="1"/>
</dbReference>
<feature type="transmembrane region" description="Helical" evidence="5">
    <location>
        <begin position="37"/>
        <end position="55"/>
    </location>
</feature>
<keyword evidence="3 4" id="KW-0597">Phosphoprotein</keyword>
<dbReference type="PANTHER" id="PTHR43065">
    <property type="entry name" value="SENSOR HISTIDINE KINASE"/>
    <property type="match status" value="1"/>
</dbReference>
<gene>
    <name evidence="8" type="ORF">D7S89_13805</name>
</gene>
<dbReference type="InterPro" id="IPR011006">
    <property type="entry name" value="CheY-like_superfamily"/>
</dbReference>
<keyword evidence="5" id="KW-0472">Membrane</keyword>
<feature type="domain" description="Histidine kinase" evidence="6">
    <location>
        <begin position="379"/>
        <end position="596"/>
    </location>
</feature>
<keyword evidence="5" id="KW-1133">Transmembrane helix</keyword>
<dbReference type="Pfam" id="PF02518">
    <property type="entry name" value="HATPase_c"/>
    <property type="match status" value="1"/>
</dbReference>
<dbReference type="OrthoDB" id="5389366at2"/>
<feature type="modified residue" description="4-aspartylphosphate" evidence="4">
    <location>
        <position position="675"/>
    </location>
</feature>
<dbReference type="InterPro" id="IPR036890">
    <property type="entry name" value="HATPase_C_sf"/>
</dbReference>
<dbReference type="RefSeq" id="WP_121278228.1">
    <property type="nucleotide sequence ID" value="NZ_RBZV01000004.1"/>
</dbReference>
<dbReference type="GO" id="GO:0000155">
    <property type="term" value="F:phosphorelay sensor kinase activity"/>
    <property type="evidence" value="ECO:0007669"/>
    <property type="project" value="InterPro"/>
</dbReference>
<evidence type="ECO:0000313" key="9">
    <source>
        <dbReference type="Proteomes" id="UP000280434"/>
    </source>
</evidence>
<dbReference type="Gene3D" id="1.10.287.130">
    <property type="match status" value="1"/>
</dbReference>
<evidence type="ECO:0000256" key="2">
    <source>
        <dbReference type="ARBA" id="ARBA00012438"/>
    </source>
</evidence>
<dbReference type="EMBL" id="RBZV01000004">
    <property type="protein sequence ID" value="RKP48380.1"/>
    <property type="molecule type" value="Genomic_DNA"/>
</dbReference>
<dbReference type="CDD" id="cd12915">
    <property type="entry name" value="PDC2_DGC_like"/>
    <property type="match status" value="1"/>
</dbReference>
<evidence type="ECO:0000256" key="1">
    <source>
        <dbReference type="ARBA" id="ARBA00000085"/>
    </source>
</evidence>
<dbReference type="PANTHER" id="PTHR43065:SF49">
    <property type="entry name" value="HISTIDINE KINASE"/>
    <property type="match status" value="1"/>
</dbReference>
<dbReference type="Pfam" id="PF00072">
    <property type="entry name" value="Response_reg"/>
    <property type="match status" value="1"/>
</dbReference>
<accession>A0A494XCN9</accession>
<dbReference type="SMART" id="SM00448">
    <property type="entry name" value="REC"/>
    <property type="match status" value="1"/>
</dbReference>
<dbReference type="SMART" id="SM00387">
    <property type="entry name" value="HATPase_c"/>
    <property type="match status" value="1"/>
</dbReference>
<evidence type="ECO:0000256" key="5">
    <source>
        <dbReference type="SAM" id="Phobius"/>
    </source>
</evidence>
<evidence type="ECO:0000259" key="6">
    <source>
        <dbReference type="PROSITE" id="PS50109"/>
    </source>
</evidence>
<feature type="domain" description="Response regulatory" evidence="7">
    <location>
        <begin position="620"/>
        <end position="738"/>
    </location>
</feature>
<dbReference type="InterPro" id="IPR036097">
    <property type="entry name" value="HisK_dim/P_sf"/>
</dbReference>
<dbReference type="SMART" id="SM00388">
    <property type="entry name" value="HisKA"/>
    <property type="match status" value="1"/>
</dbReference>
<keyword evidence="9" id="KW-1185">Reference proteome</keyword>
<sequence length="752" mass="80878">MKRHRLDEAEANRGTAAWQDDAALPAGPEPDFAVRRVTLIALLAAAIVLPCVYAATMAYSDFRARVASATDATVRTVRIAEEHALKVFDLNETLDARVSDLVRGLDNERIRAGEADIHDKLVQIGGGYPQVASVSIFGPEGTLLANSRYYPAPHASIAGRDDFVGIRGGRILEHVSKVMIWHAGSGEAVFNTGMARRKADASFAGLVSVALKRSYFESFYREVLGSGRGAMTIALLRADGAVLASYPPQPDQPELPHALASALDTGSRFGVLTTHPSHEEGNGEIVAYRRVGSYPVYVSCAYSEAAIWADWYKRAAIFAASIFTPSIVLWLVLALSLRRLSAEEQAWTRWQAEASMRRSIESAYRQARKMEALGNLVGSVAHDFNNLLTIVATNAQIVRLRGAANLDREINAIERALKSGQSLTRQLLGVARKQPLRSETIDLARWLSASRELLKASLGAKVSLVVDIGHDIWPIEVDGAELELALINVAVNARDAMPNGGHFTVRSSNMKLERESGFALTGEFVQISLEDTGSGMPHDVLAHAFEPLFTTKPKGMGTGLGLPQVFAFCERSGGLATIDSLLGAGTSVRLYLPRSHGTPAAAPAAKPQDAYPSAVTGGLRVLLVEDNDEVAAGTEALLRMMGHDVTCSFNADAAVHMIGGAQSLSEAPFDVVISDIHMPGAMNGIDLAEAAQALAVPLPVILITGYAQELDRARNANVRVLSKPFDIALLESMLQTIRREREQRTPTAGKAT</sequence>
<dbReference type="CDD" id="cd17546">
    <property type="entry name" value="REC_hyHK_CKI1_RcsC-like"/>
    <property type="match status" value="1"/>
</dbReference>
<dbReference type="InterPro" id="IPR003661">
    <property type="entry name" value="HisK_dim/P_dom"/>
</dbReference>
<dbReference type="CDD" id="cd12914">
    <property type="entry name" value="PDC1_DGC_like"/>
    <property type="match status" value="1"/>
</dbReference>
<feature type="transmembrane region" description="Helical" evidence="5">
    <location>
        <begin position="315"/>
        <end position="337"/>
    </location>
</feature>
<comment type="catalytic activity">
    <reaction evidence="1">
        <text>ATP + protein L-histidine = ADP + protein N-phospho-L-histidine.</text>
        <dbReference type="EC" id="2.7.13.3"/>
    </reaction>
</comment>
<dbReference type="InterPro" id="IPR005467">
    <property type="entry name" value="His_kinase_dom"/>
</dbReference>
<evidence type="ECO:0000256" key="3">
    <source>
        <dbReference type="ARBA" id="ARBA00022553"/>
    </source>
</evidence>